<feature type="transmembrane region" description="Helical" evidence="1">
    <location>
        <begin position="7"/>
        <end position="30"/>
    </location>
</feature>
<feature type="transmembrane region" description="Helical" evidence="1">
    <location>
        <begin position="36"/>
        <end position="54"/>
    </location>
</feature>
<name>A0A857DGT4_9FIRM</name>
<gene>
    <name evidence="2" type="ORF">GQ588_07720</name>
</gene>
<dbReference type="EMBL" id="CP046996">
    <property type="protein sequence ID" value="QHA00524.1"/>
    <property type="molecule type" value="Genomic_DNA"/>
</dbReference>
<dbReference type="AlphaFoldDB" id="A0A857DGT4"/>
<reference evidence="2 3" key="1">
    <citation type="submission" date="2019-12" db="EMBL/GenBank/DDBJ databases">
        <title>Sequence classification of anaerobic respiratory reductive dehalogenases: First we see many, then we see few.</title>
        <authorList>
            <person name="Molenda O."/>
            <person name="Puentes Jacome L.A."/>
            <person name="Cao X."/>
            <person name="Nesbo C.L."/>
            <person name="Tang S."/>
            <person name="Morson N."/>
            <person name="Patron J."/>
            <person name="Lomheim L."/>
            <person name="Wishart D.S."/>
            <person name="Edwards E.A."/>
        </authorList>
    </citation>
    <scope>NUCLEOTIDE SEQUENCE [LARGE SCALE GENOMIC DNA]</scope>
    <source>
        <strain evidence="2 3">12DCA</strain>
    </source>
</reference>
<evidence type="ECO:0000256" key="1">
    <source>
        <dbReference type="SAM" id="Phobius"/>
    </source>
</evidence>
<dbReference type="RefSeq" id="WP_158208227.1">
    <property type="nucleotide sequence ID" value="NZ_CP046996.1"/>
</dbReference>
<proteinExistence type="predicted"/>
<keyword evidence="1" id="KW-0472">Membrane</keyword>
<protein>
    <submittedName>
        <fullName evidence="2">Uncharacterized protein</fullName>
    </submittedName>
</protein>
<keyword evidence="1" id="KW-1133">Transmembrane helix</keyword>
<evidence type="ECO:0000313" key="2">
    <source>
        <dbReference type="EMBL" id="QHA00524.1"/>
    </source>
</evidence>
<organism evidence="2 3">
    <name type="scientific">Dehalobacter restrictus</name>
    <dbReference type="NCBI Taxonomy" id="55583"/>
    <lineage>
        <taxon>Bacteria</taxon>
        <taxon>Bacillati</taxon>
        <taxon>Bacillota</taxon>
        <taxon>Clostridia</taxon>
        <taxon>Eubacteriales</taxon>
        <taxon>Desulfitobacteriaceae</taxon>
        <taxon>Dehalobacter</taxon>
    </lineage>
</organism>
<evidence type="ECO:0000313" key="3">
    <source>
        <dbReference type="Proteomes" id="UP000430508"/>
    </source>
</evidence>
<sequence length="63" mass="6978">MENLINVLTNLINTFISVITGGLGLANFYSSNWGKYLVYALLIFVAAKIFKVNLKLDVKKGRG</sequence>
<accession>A0A857DGT4</accession>
<dbReference type="Proteomes" id="UP000430508">
    <property type="component" value="Chromosome"/>
</dbReference>
<keyword evidence="1" id="KW-0812">Transmembrane</keyword>